<feature type="transmembrane region" description="Helical" evidence="8">
    <location>
        <begin position="66"/>
        <end position="87"/>
    </location>
</feature>
<accession>A0ABW2UVI7</accession>
<keyword evidence="7 8" id="KW-0472">Membrane</keyword>
<evidence type="ECO:0000256" key="5">
    <source>
        <dbReference type="ARBA" id="ARBA00022692"/>
    </source>
</evidence>
<evidence type="ECO:0000256" key="6">
    <source>
        <dbReference type="ARBA" id="ARBA00022989"/>
    </source>
</evidence>
<sequence>MINKRWFQALIVLILGFLLLLLVSAADFIFEPIFTYVGAVALPVIGAGLLFYITRPVMHLLEKMKLNRIVAILLVFVLLLLLLYIVARYLMPILQTQFNNLVNNIPAMVAAVQDLVNYVQANQNVIPPGINDTIDNVTSNLQTYIESAMSFIFGFISEFIGILFAVVLIPFFLFFMLKDGEKFVPFITQFLKKKKAANLRALLHKIDETLTSYIMGQLVVAFCIGVMLYIGYVLIGLKYALTLALFGMILSVIPFLGAYIGVVPGMLVGLFQDPLMPIWVALVMLVAQQIESNLISPNVIGKVLHLHPLTVITLVLAAGSIAGLLGMLFVIPVYTVAKTIISHFYETYQDEHEDEDAALL</sequence>
<evidence type="ECO:0000256" key="8">
    <source>
        <dbReference type="SAM" id="Phobius"/>
    </source>
</evidence>
<dbReference type="InterPro" id="IPR002549">
    <property type="entry name" value="AI-2E-like"/>
</dbReference>
<dbReference type="Proteomes" id="UP001596620">
    <property type="component" value="Unassembled WGS sequence"/>
</dbReference>
<feature type="transmembrane region" description="Helical" evidence="8">
    <location>
        <begin position="35"/>
        <end position="54"/>
    </location>
</feature>
<name>A0ABW2UVI7_9BACI</name>
<proteinExistence type="inferred from homology"/>
<keyword evidence="6 8" id="KW-1133">Transmembrane helix</keyword>
<dbReference type="RefSeq" id="WP_382360577.1">
    <property type="nucleotide sequence ID" value="NZ_JBHTGR010000056.1"/>
</dbReference>
<keyword evidence="4" id="KW-1003">Cell membrane</keyword>
<organism evidence="9 10">
    <name type="scientific">Lentibacillus kimchii</name>
    <dbReference type="NCBI Taxonomy" id="1542911"/>
    <lineage>
        <taxon>Bacteria</taxon>
        <taxon>Bacillati</taxon>
        <taxon>Bacillota</taxon>
        <taxon>Bacilli</taxon>
        <taxon>Bacillales</taxon>
        <taxon>Bacillaceae</taxon>
        <taxon>Lentibacillus</taxon>
    </lineage>
</organism>
<evidence type="ECO:0000313" key="10">
    <source>
        <dbReference type="Proteomes" id="UP001596620"/>
    </source>
</evidence>
<gene>
    <name evidence="9" type="ORF">ACFQU8_11890</name>
</gene>
<evidence type="ECO:0000256" key="3">
    <source>
        <dbReference type="ARBA" id="ARBA00022448"/>
    </source>
</evidence>
<evidence type="ECO:0000313" key="9">
    <source>
        <dbReference type="EMBL" id="MFC7747889.1"/>
    </source>
</evidence>
<keyword evidence="10" id="KW-1185">Reference proteome</keyword>
<comment type="subcellular location">
    <subcellularLocation>
        <location evidence="1">Cell membrane</location>
        <topology evidence="1">Multi-pass membrane protein</topology>
    </subcellularLocation>
</comment>
<keyword evidence="3" id="KW-0813">Transport</keyword>
<evidence type="ECO:0000256" key="7">
    <source>
        <dbReference type="ARBA" id="ARBA00023136"/>
    </source>
</evidence>
<feature type="transmembrane region" description="Helical" evidence="8">
    <location>
        <begin position="151"/>
        <end position="177"/>
    </location>
</feature>
<feature type="transmembrane region" description="Helical" evidence="8">
    <location>
        <begin position="210"/>
        <end position="235"/>
    </location>
</feature>
<dbReference type="PANTHER" id="PTHR21716:SF53">
    <property type="entry name" value="PERMEASE PERM-RELATED"/>
    <property type="match status" value="1"/>
</dbReference>
<dbReference type="Pfam" id="PF01594">
    <property type="entry name" value="AI-2E_transport"/>
    <property type="match status" value="1"/>
</dbReference>
<comment type="similarity">
    <text evidence="2">Belongs to the autoinducer-2 exporter (AI-2E) (TC 2.A.86) family.</text>
</comment>
<evidence type="ECO:0000256" key="4">
    <source>
        <dbReference type="ARBA" id="ARBA00022475"/>
    </source>
</evidence>
<feature type="transmembrane region" description="Helical" evidence="8">
    <location>
        <begin position="310"/>
        <end position="334"/>
    </location>
</feature>
<evidence type="ECO:0000256" key="2">
    <source>
        <dbReference type="ARBA" id="ARBA00009773"/>
    </source>
</evidence>
<comment type="caution">
    <text evidence="9">The sequence shown here is derived from an EMBL/GenBank/DDBJ whole genome shotgun (WGS) entry which is preliminary data.</text>
</comment>
<dbReference type="EMBL" id="JBHTGR010000056">
    <property type="protein sequence ID" value="MFC7747889.1"/>
    <property type="molecule type" value="Genomic_DNA"/>
</dbReference>
<evidence type="ECO:0000256" key="1">
    <source>
        <dbReference type="ARBA" id="ARBA00004651"/>
    </source>
</evidence>
<keyword evidence="5 8" id="KW-0812">Transmembrane</keyword>
<protein>
    <submittedName>
        <fullName evidence="9">AI-2E family transporter</fullName>
    </submittedName>
</protein>
<feature type="transmembrane region" description="Helical" evidence="8">
    <location>
        <begin position="241"/>
        <end position="262"/>
    </location>
</feature>
<reference evidence="10" key="1">
    <citation type="journal article" date="2019" name="Int. J. Syst. Evol. Microbiol.">
        <title>The Global Catalogue of Microorganisms (GCM) 10K type strain sequencing project: providing services to taxonomists for standard genome sequencing and annotation.</title>
        <authorList>
            <consortium name="The Broad Institute Genomics Platform"/>
            <consortium name="The Broad Institute Genome Sequencing Center for Infectious Disease"/>
            <person name="Wu L."/>
            <person name="Ma J."/>
        </authorList>
    </citation>
    <scope>NUCLEOTIDE SEQUENCE [LARGE SCALE GENOMIC DNA]</scope>
    <source>
        <strain evidence="10">JCM 30234</strain>
    </source>
</reference>
<dbReference type="PANTHER" id="PTHR21716">
    <property type="entry name" value="TRANSMEMBRANE PROTEIN"/>
    <property type="match status" value="1"/>
</dbReference>